<evidence type="ECO:0000256" key="4">
    <source>
        <dbReference type="ARBA" id="ARBA00022729"/>
    </source>
</evidence>
<accession>A0A9D3P9V7</accession>
<evidence type="ECO:0000256" key="2">
    <source>
        <dbReference type="ARBA" id="ARBA00022475"/>
    </source>
</evidence>
<keyword evidence="8" id="KW-0675">Receptor</keyword>
<dbReference type="GO" id="GO:0007166">
    <property type="term" value="P:cell surface receptor signaling pathway"/>
    <property type="evidence" value="ECO:0007669"/>
    <property type="project" value="TreeGrafter"/>
</dbReference>
<dbReference type="GO" id="GO:0031295">
    <property type="term" value="P:T cell costimulation"/>
    <property type="evidence" value="ECO:0007669"/>
    <property type="project" value="TreeGrafter"/>
</dbReference>
<dbReference type="InterPro" id="IPR013783">
    <property type="entry name" value="Ig-like_fold"/>
</dbReference>
<dbReference type="Proteomes" id="UP001046870">
    <property type="component" value="Chromosome 24"/>
</dbReference>
<evidence type="ECO:0000256" key="8">
    <source>
        <dbReference type="ARBA" id="ARBA00023170"/>
    </source>
</evidence>
<feature type="transmembrane region" description="Helical" evidence="11">
    <location>
        <begin position="136"/>
        <end position="157"/>
    </location>
</feature>
<feature type="transmembrane region" description="Helical" evidence="11">
    <location>
        <begin position="418"/>
        <end position="439"/>
    </location>
</feature>
<feature type="transmembrane region" description="Helical" evidence="11">
    <location>
        <begin position="350"/>
        <end position="367"/>
    </location>
</feature>
<keyword evidence="7" id="KW-1015">Disulfide bond</keyword>
<reference evidence="13" key="1">
    <citation type="submission" date="2021-01" db="EMBL/GenBank/DDBJ databases">
        <authorList>
            <person name="Zahm M."/>
            <person name="Roques C."/>
            <person name="Cabau C."/>
            <person name="Klopp C."/>
            <person name="Donnadieu C."/>
            <person name="Jouanno E."/>
            <person name="Lampietro C."/>
            <person name="Louis A."/>
            <person name="Herpin A."/>
            <person name="Echchiki A."/>
            <person name="Berthelot C."/>
            <person name="Parey E."/>
            <person name="Roest-Crollius H."/>
            <person name="Braasch I."/>
            <person name="Postlethwait J."/>
            <person name="Bobe J."/>
            <person name="Montfort J."/>
            <person name="Bouchez O."/>
            <person name="Begum T."/>
            <person name="Mejri S."/>
            <person name="Adams A."/>
            <person name="Chen W.-J."/>
            <person name="Guiguen Y."/>
        </authorList>
    </citation>
    <scope>NUCLEOTIDE SEQUENCE</scope>
    <source>
        <strain evidence="13">YG-15Mar2019-1</strain>
        <tissue evidence="13">Brain</tissue>
    </source>
</reference>
<feature type="transmembrane region" description="Helical" evidence="11">
    <location>
        <begin position="268"/>
        <end position="284"/>
    </location>
</feature>
<keyword evidence="14" id="KW-1185">Reference proteome</keyword>
<feature type="transmembrane region" description="Helical" evidence="11">
    <location>
        <begin position="379"/>
        <end position="398"/>
    </location>
</feature>
<dbReference type="GO" id="GO:0042102">
    <property type="term" value="P:positive regulation of T cell proliferation"/>
    <property type="evidence" value="ECO:0007669"/>
    <property type="project" value="TreeGrafter"/>
</dbReference>
<evidence type="ECO:0000256" key="3">
    <source>
        <dbReference type="ARBA" id="ARBA00022692"/>
    </source>
</evidence>
<dbReference type="OrthoDB" id="10012075at2759"/>
<organism evidence="13 14">
    <name type="scientific">Megalops atlanticus</name>
    <name type="common">Tarpon</name>
    <name type="synonym">Clupea gigantea</name>
    <dbReference type="NCBI Taxonomy" id="7932"/>
    <lineage>
        <taxon>Eukaryota</taxon>
        <taxon>Metazoa</taxon>
        <taxon>Chordata</taxon>
        <taxon>Craniata</taxon>
        <taxon>Vertebrata</taxon>
        <taxon>Euteleostomi</taxon>
        <taxon>Actinopterygii</taxon>
        <taxon>Neopterygii</taxon>
        <taxon>Teleostei</taxon>
        <taxon>Elopiformes</taxon>
        <taxon>Megalopidae</taxon>
        <taxon>Megalops</taxon>
    </lineage>
</organism>
<evidence type="ECO:0000313" key="14">
    <source>
        <dbReference type="Proteomes" id="UP001046870"/>
    </source>
</evidence>
<dbReference type="PANTHER" id="PTHR25466:SF14">
    <property type="entry name" value="BUTYROPHILIN SUBFAMILY 2 MEMBER A2-LIKE-RELATED"/>
    <property type="match status" value="1"/>
</dbReference>
<evidence type="ECO:0000256" key="6">
    <source>
        <dbReference type="ARBA" id="ARBA00023136"/>
    </source>
</evidence>
<proteinExistence type="predicted"/>
<dbReference type="GO" id="GO:0006955">
    <property type="term" value="P:immune response"/>
    <property type="evidence" value="ECO:0007669"/>
    <property type="project" value="TreeGrafter"/>
</dbReference>
<dbReference type="GO" id="GO:0009897">
    <property type="term" value="C:external side of plasma membrane"/>
    <property type="evidence" value="ECO:0007669"/>
    <property type="project" value="TreeGrafter"/>
</dbReference>
<keyword evidence="4" id="KW-0732">Signal</keyword>
<dbReference type="PROSITE" id="PS50835">
    <property type="entry name" value="IG_LIKE"/>
    <property type="match status" value="1"/>
</dbReference>
<keyword evidence="9" id="KW-0325">Glycoprotein</keyword>
<protein>
    <recommendedName>
        <fullName evidence="12">Ig-like domain-containing protein</fullName>
    </recommendedName>
</protein>
<evidence type="ECO:0000256" key="5">
    <source>
        <dbReference type="ARBA" id="ARBA00022989"/>
    </source>
</evidence>
<comment type="subcellular location">
    <subcellularLocation>
        <location evidence="1">Cell membrane</location>
        <topology evidence="1">Single-pass type I membrane protein</topology>
    </subcellularLocation>
</comment>
<keyword evidence="6 11" id="KW-0472">Membrane</keyword>
<dbReference type="InterPro" id="IPR013106">
    <property type="entry name" value="Ig_V-set"/>
</dbReference>
<gene>
    <name evidence="13" type="ORF">MATL_G00255510</name>
</gene>
<keyword evidence="10" id="KW-0393">Immunoglobulin domain</keyword>
<dbReference type="FunFam" id="2.60.40.10:FF:000142">
    <property type="entry name" value="V-set domain-containing T-cell activation inhibitor 1"/>
    <property type="match status" value="1"/>
</dbReference>
<keyword evidence="2" id="KW-1003">Cell membrane</keyword>
<dbReference type="Gene3D" id="2.60.40.10">
    <property type="entry name" value="Immunoglobulins"/>
    <property type="match status" value="1"/>
</dbReference>
<dbReference type="Pfam" id="PF07686">
    <property type="entry name" value="V-set"/>
    <property type="match status" value="1"/>
</dbReference>
<dbReference type="PANTHER" id="PTHR25466">
    <property type="entry name" value="T-LYMPHOCYTE ACTIVATION ANTIGEN"/>
    <property type="match status" value="1"/>
</dbReference>
<evidence type="ECO:0000256" key="1">
    <source>
        <dbReference type="ARBA" id="ARBA00004251"/>
    </source>
</evidence>
<dbReference type="InterPro" id="IPR051713">
    <property type="entry name" value="T-cell_Activation_Regulation"/>
</dbReference>
<feature type="transmembrane region" description="Helical" evidence="11">
    <location>
        <begin position="236"/>
        <end position="256"/>
    </location>
</feature>
<evidence type="ECO:0000313" key="13">
    <source>
        <dbReference type="EMBL" id="KAG7455333.1"/>
    </source>
</evidence>
<dbReference type="GO" id="GO:0042130">
    <property type="term" value="P:negative regulation of T cell proliferation"/>
    <property type="evidence" value="ECO:0007669"/>
    <property type="project" value="TreeGrafter"/>
</dbReference>
<feature type="transmembrane region" description="Helical" evidence="11">
    <location>
        <begin position="204"/>
        <end position="224"/>
    </location>
</feature>
<evidence type="ECO:0000256" key="11">
    <source>
        <dbReference type="SAM" id="Phobius"/>
    </source>
</evidence>
<dbReference type="SUPFAM" id="SSF48726">
    <property type="entry name" value="Immunoglobulin"/>
    <property type="match status" value="1"/>
</dbReference>
<dbReference type="EMBL" id="JAFDVH010000024">
    <property type="protein sequence ID" value="KAG7455333.1"/>
    <property type="molecule type" value="Genomic_DNA"/>
</dbReference>
<evidence type="ECO:0000256" key="9">
    <source>
        <dbReference type="ARBA" id="ARBA00023180"/>
    </source>
</evidence>
<feature type="transmembrane region" description="Helical" evidence="11">
    <location>
        <begin position="319"/>
        <end position="338"/>
    </location>
</feature>
<dbReference type="InterPro" id="IPR036179">
    <property type="entry name" value="Ig-like_dom_sf"/>
</dbReference>
<comment type="caution">
    <text evidence="13">The sequence shown here is derived from an EMBL/GenBank/DDBJ whole genome shotgun (WGS) entry which is preliminary data.</text>
</comment>
<evidence type="ECO:0000259" key="12">
    <source>
        <dbReference type="PROSITE" id="PS50835"/>
    </source>
</evidence>
<dbReference type="GO" id="GO:0071222">
    <property type="term" value="P:cellular response to lipopolysaccharide"/>
    <property type="evidence" value="ECO:0007669"/>
    <property type="project" value="TreeGrafter"/>
</dbReference>
<feature type="transmembrane region" description="Helical" evidence="11">
    <location>
        <begin position="290"/>
        <end position="307"/>
    </location>
</feature>
<dbReference type="AlphaFoldDB" id="A0A9D3P9V7"/>
<feature type="transmembrane region" description="Helical" evidence="11">
    <location>
        <begin position="100"/>
        <end position="124"/>
    </location>
</feature>
<sequence length="494" mass="56205">MNCSVDTHVPLEELEVKWVKADQDVLIVLFSEGESRPESQHEQYQGRAQFFPEEIHKGNFSLKLWNVKTEDKGEYMCSVHSDSQSANATTRLLELGFSPVHLSVLVFSISAPFVALPTSVPALLCIIKKDGSKRALFLHGFHVIAPCIMNFCAFVLWGVCEGFLLESYTCSAVNLLRIILLFKMAPYFRLIPDNLLFWIVKEKAVDFEFLAILSGTFSIILWEYLTNHSPNVWGKLGVGLSYGLAILLCILSVLSLGRKKGNYSFEKLVDGIPIQIVCLGQITGALNFEYFAVIMIPTLAIFVIAVLKPWCMVRNKNAYYCLRGIVFLLHIVTVFWFLDVTQDSYRESPGLMAMIAYLYTLAAISGFRHRTNLPEIPHSIVYMFGVTGMIVVNSVTVAVELIQKAKKGYRTVEDLRIILLPCESLFVIGWFTLQIYALCMEIKITRKKLEKRKKKIATTDQKEDNIPRSHMNFMRCNHCLNLITEDQLYKEYLS</sequence>
<dbReference type="InterPro" id="IPR007110">
    <property type="entry name" value="Ig-like_dom"/>
</dbReference>
<evidence type="ECO:0000256" key="7">
    <source>
        <dbReference type="ARBA" id="ARBA00023157"/>
    </source>
</evidence>
<keyword evidence="3 11" id="KW-0812">Transmembrane</keyword>
<name>A0A9D3P9V7_MEGAT</name>
<keyword evidence="5 11" id="KW-1133">Transmembrane helix</keyword>
<evidence type="ECO:0000256" key="10">
    <source>
        <dbReference type="ARBA" id="ARBA00023319"/>
    </source>
</evidence>
<feature type="domain" description="Ig-like" evidence="12">
    <location>
        <begin position="1"/>
        <end position="94"/>
    </location>
</feature>